<dbReference type="PROSITE" id="PS01007">
    <property type="entry name" value="TRANSPOSASE_MUTATOR"/>
    <property type="match status" value="1"/>
</dbReference>
<reference evidence="7 8" key="1">
    <citation type="journal article" date="2019" name="Nat. Med.">
        <title>A library of human gut bacterial isolates paired with longitudinal multiomics data enables mechanistic microbiome research.</title>
        <authorList>
            <person name="Poyet M."/>
            <person name="Groussin M."/>
            <person name="Gibbons S.M."/>
            <person name="Avila-Pacheco J."/>
            <person name="Jiang X."/>
            <person name="Kearney S.M."/>
            <person name="Perrotta A.R."/>
            <person name="Berdy B."/>
            <person name="Zhao S."/>
            <person name="Lieberman T.D."/>
            <person name="Swanson P.K."/>
            <person name="Smith M."/>
            <person name="Roesemann S."/>
            <person name="Alexander J.E."/>
            <person name="Rich S.A."/>
            <person name="Livny J."/>
            <person name="Vlamakis H."/>
            <person name="Clish C."/>
            <person name="Bullock K."/>
            <person name="Deik A."/>
            <person name="Scott J."/>
            <person name="Pierce K.A."/>
            <person name="Xavier R.J."/>
            <person name="Alm E.J."/>
        </authorList>
    </citation>
    <scope>NUCLEOTIDE SEQUENCE [LARGE SCALE GENOMIC DNA]</scope>
    <source>
        <strain evidence="7 8">BIOML-A122</strain>
    </source>
</reference>
<organism evidence="7 8">
    <name type="scientific">Phocaeicola vulgatus</name>
    <name type="common">Bacteroides vulgatus</name>
    <dbReference type="NCBI Taxonomy" id="821"/>
    <lineage>
        <taxon>Bacteria</taxon>
        <taxon>Pseudomonadati</taxon>
        <taxon>Bacteroidota</taxon>
        <taxon>Bacteroidia</taxon>
        <taxon>Bacteroidales</taxon>
        <taxon>Bacteroidaceae</taxon>
        <taxon>Phocaeicola</taxon>
    </lineage>
</organism>
<keyword evidence="5 6" id="KW-0233">DNA recombination</keyword>
<evidence type="ECO:0000256" key="4">
    <source>
        <dbReference type="ARBA" id="ARBA00023125"/>
    </source>
</evidence>
<dbReference type="AlphaFoldDB" id="A0A6I0ZXJ0"/>
<keyword evidence="4 6" id="KW-0238">DNA-binding</keyword>
<name>A0A6I0ZXJ0_PHOVU</name>
<comment type="caution">
    <text evidence="7">The sequence shown here is derived from an EMBL/GenBank/DDBJ whole genome shotgun (WGS) entry which is preliminary data.</text>
</comment>
<keyword evidence="3 6" id="KW-0815">Transposition</keyword>
<comment type="function">
    <text evidence="1 6">Required for the transposition of the insertion element.</text>
</comment>
<dbReference type="GO" id="GO:0004803">
    <property type="term" value="F:transposase activity"/>
    <property type="evidence" value="ECO:0007669"/>
    <property type="project" value="UniProtKB-UniRule"/>
</dbReference>
<comment type="similarity">
    <text evidence="2 6">Belongs to the transposase mutator family.</text>
</comment>
<evidence type="ECO:0000256" key="1">
    <source>
        <dbReference type="ARBA" id="ARBA00002190"/>
    </source>
</evidence>
<evidence type="ECO:0000256" key="6">
    <source>
        <dbReference type="RuleBase" id="RU365089"/>
    </source>
</evidence>
<evidence type="ECO:0000313" key="7">
    <source>
        <dbReference type="EMBL" id="KAB6530394.1"/>
    </source>
</evidence>
<accession>A0A6I0ZXJ0</accession>
<keyword evidence="6" id="KW-0814">Transposable element</keyword>
<dbReference type="NCBIfam" id="NF033543">
    <property type="entry name" value="transpos_IS256"/>
    <property type="match status" value="1"/>
</dbReference>
<dbReference type="InterPro" id="IPR001207">
    <property type="entry name" value="Transposase_mutator"/>
</dbReference>
<dbReference type="Proteomes" id="UP000469427">
    <property type="component" value="Unassembled WGS sequence"/>
</dbReference>
<dbReference type="GO" id="GO:0006313">
    <property type="term" value="P:DNA transposition"/>
    <property type="evidence" value="ECO:0007669"/>
    <property type="project" value="UniProtKB-UniRule"/>
</dbReference>
<evidence type="ECO:0000313" key="8">
    <source>
        <dbReference type="Proteomes" id="UP000469427"/>
    </source>
</evidence>
<dbReference type="GO" id="GO:0003677">
    <property type="term" value="F:DNA binding"/>
    <property type="evidence" value="ECO:0007669"/>
    <property type="project" value="UniProtKB-UniRule"/>
</dbReference>
<sequence>MKEEFNFESIKNKALEQLKSGKSLLGKDGAFAPLLESILNAALEGEMDAHMDEKERSGGNRRNGYTPKQVQTPLGEVTVHTPRDRESTFEPEFIRKRERILADGVADRIIGLYALGNSTREISDWMEENLGNRVSAETISSITDRVLPEIQSWRSRPLENVYAIVWMDAIHYKVMDEKNRPVTRAIYNIIGISPDGYKDLLGMYISKSEGANFWLSCLSDIQTRGVKDILIACTDNLTGFSDAIKSVFPETTVQTCIVHQIRNSIKYVASKNQKTFMKDLKLVYQAVSKEQAEVELDNLERKWGEDYPIVIKSWRENWDKLSAYFRYSDSIRKMIYTTNTVEGYHRQIRKVTKNKGVFTNDTALEKLVYLAYRNIRKKWTMPLANWGKTAQQLAILYPDRFKLF</sequence>
<dbReference type="Pfam" id="PF00872">
    <property type="entry name" value="Transposase_mut"/>
    <property type="match status" value="1"/>
</dbReference>
<protein>
    <recommendedName>
        <fullName evidence="6">Mutator family transposase</fullName>
    </recommendedName>
</protein>
<dbReference type="EMBL" id="WDBI01000001">
    <property type="protein sequence ID" value="KAB6530394.1"/>
    <property type="molecule type" value="Genomic_DNA"/>
</dbReference>
<evidence type="ECO:0000256" key="3">
    <source>
        <dbReference type="ARBA" id="ARBA00022578"/>
    </source>
</evidence>
<evidence type="ECO:0000256" key="5">
    <source>
        <dbReference type="ARBA" id="ARBA00023172"/>
    </source>
</evidence>
<dbReference type="PANTHER" id="PTHR33217:SF8">
    <property type="entry name" value="MUTATOR FAMILY TRANSPOSASE"/>
    <property type="match status" value="1"/>
</dbReference>
<proteinExistence type="inferred from homology"/>
<gene>
    <name evidence="7" type="ORF">GAY98_01280</name>
</gene>
<dbReference type="PANTHER" id="PTHR33217">
    <property type="entry name" value="TRANSPOSASE FOR INSERTION SEQUENCE ELEMENT IS1081"/>
    <property type="match status" value="1"/>
</dbReference>
<evidence type="ECO:0000256" key="2">
    <source>
        <dbReference type="ARBA" id="ARBA00010961"/>
    </source>
</evidence>